<dbReference type="KEGG" id="tpla:ElP_19970"/>
<dbReference type="InterPro" id="IPR000683">
    <property type="entry name" value="Gfo/Idh/MocA-like_OxRdtase_N"/>
</dbReference>
<dbReference type="SUPFAM" id="SSF51735">
    <property type="entry name" value="NAD(P)-binding Rossmann-fold domains"/>
    <property type="match status" value="1"/>
</dbReference>
<proteinExistence type="predicted"/>
<dbReference type="SUPFAM" id="SSF55347">
    <property type="entry name" value="Glyceraldehyde-3-phosphate dehydrogenase-like, C-terminal domain"/>
    <property type="match status" value="1"/>
</dbReference>
<feature type="domain" description="Gfo/Idh/MocA-like oxidoreductase N-terminal" evidence="2">
    <location>
        <begin position="17"/>
        <end position="172"/>
    </location>
</feature>
<dbReference type="Gene3D" id="3.40.50.720">
    <property type="entry name" value="NAD(P)-binding Rossmann-like Domain"/>
    <property type="match status" value="1"/>
</dbReference>
<evidence type="ECO:0000313" key="5">
    <source>
        <dbReference type="Proteomes" id="UP000317835"/>
    </source>
</evidence>
<dbReference type="InterPro" id="IPR050463">
    <property type="entry name" value="Gfo/Idh/MocA_oxidrdct_glycsds"/>
</dbReference>
<dbReference type="EC" id="1.1.1.292" evidence="4"/>
<keyword evidence="5" id="KW-1185">Reference proteome</keyword>
<dbReference type="Proteomes" id="UP000317835">
    <property type="component" value="Chromosome"/>
</dbReference>
<gene>
    <name evidence="4" type="primary">afr_3</name>
    <name evidence="4" type="ORF">ElP_19970</name>
</gene>
<reference evidence="4 5" key="1">
    <citation type="submission" date="2019-02" db="EMBL/GenBank/DDBJ databases">
        <title>Deep-cultivation of Planctomycetes and their phenomic and genomic characterization uncovers novel biology.</title>
        <authorList>
            <person name="Wiegand S."/>
            <person name="Jogler M."/>
            <person name="Boedeker C."/>
            <person name="Pinto D."/>
            <person name="Vollmers J."/>
            <person name="Rivas-Marin E."/>
            <person name="Kohn T."/>
            <person name="Peeters S.H."/>
            <person name="Heuer A."/>
            <person name="Rast P."/>
            <person name="Oberbeckmann S."/>
            <person name="Bunk B."/>
            <person name="Jeske O."/>
            <person name="Meyerdierks A."/>
            <person name="Storesund J.E."/>
            <person name="Kallscheuer N."/>
            <person name="Luecker S."/>
            <person name="Lage O.M."/>
            <person name="Pohl T."/>
            <person name="Merkel B.J."/>
            <person name="Hornburger P."/>
            <person name="Mueller R.-W."/>
            <person name="Bruemmer F."/>
            <person name="Labrenz M."/>
            <person name="Spormann A.M."/>
            <person name="Op den Camp H."/>
            <person name="Overmann J."/>
            <person name="Amann R."/>
            <person name="Jetten M.S.M."/>
            <person name="Mascher T."/>
            <person name="Medema M.H."/>
            <person name="Devos D.P."/>
            <person name="Kaster A.-K."/>
            <person name="Ovreas L."/>
            <person name="Rohde M."/>
            <person name="Galperin M.Y."/>
            <person name="Jogler C."/>
        </authorList>
    </citation>
    <scope>NUCLEOTIDE SEQUENCE [LARGE SCALE GENOMIC DNA]</scope>
    <source>
        <strain evidence="4 5">ElP</strain>
    </source>
</reference>
<dbReference type="InterPro" id="IPR055170">
    <property type="entry name" value="GFO_IDH_MocA-like_dom"/>
</dbReference>
<feature type="domain" description="GFO/IDH/MocA-like oxidoreductase" evidence="3">
    <location>
        <begin position="181"/>
        <end position="297"/>
    </location>
</feature>
<dbReference type="OrthoDB" id="9783105at2"/>
<evidence type="ECO:0000256" key="1">
    <source>
        <dbReference type="ARBA" id="ARBA00023002"/>
    </source>
</evidence>
<organism evidence="4 5">
    <name type="scientific">Tautonia plasticadhaerens</name>
    <dbReference type="NCBI Taxonomy" id="2527974"/>
    <lineage>
        <taxon>Bacteria</taxon>
        <taxon>Pseudomonadati</taxon>
        <taxon>Planctomycetota</taxon>
        <taxon>Planctomycetia</taxon>
        <taxon>Isosphaerales</taxon>
        <taxon>Isosphaeraceae</taxon>
        <taxon>Tautonia</taxon>
    </lineage>
</organism>
<evidence type="ECO:0000259" key="3">
    <source>
        <dbReference type="Pfam" id="PF22725"/>
    </source>
</evidence>
<dbReference type="PANTHER" id="PTHR43818">
    <property type="entry name" value="BCDNA.GH03377"/>
    <property type="match status" value="1"/>
</dbReference>
<dbReference type="Gene3D" id="3.30.360.10">
    <property type="entry name" value="Dihydrodipicolinate Reductase, domain 2"/>
    <property type="match status" value="1"/>
</dbReference>
<evidence type="ECO:0000259" key="2">
    <source>
        <dbReference type="Pfam" id="PF01408"/>
    </source>
</evidence>
<dbReference type="PANTHER" id="PTHR43818:SF11">
    <property type="entry name" value="BCDNA.GH03377"/>
    <property type="match status" value="1"/>
</dbReference>
<dbReference type="Pfam" id="PF22725">
    <property type="entry name" value="GFO_IDH_MocA_C3"/>
    <property type="match status" value="1"/>
</dbReference>
<dbReference type="EMBL" id="CP036426">
    <property type="protein sequence ID" value="QDV34114.1"/>
    <property type="molecule type" value="Genomic_DNA"/>
</dbReference>
<dbReference type="Pfam" id="PF01408">
    <property type="entry name" value="GFO_IDH_MocA"/>
    <property type="match status" value="1"/>
</dbReference>
<sequence>MTNDHPAAAVGKPVGWGLVGGSGFAAGGAIPAVLAAGNARLCSILSRDPGRATRSARRASGFALARRLGGRRLESRLRYGRVGRRLALARWLGHLGGPPPRAFDRLDAVLRDPDVEAVWVLSPPDLHPEHAIAALEAGRHVLCEKPMATTSADARRMADAAARSGRLLAVGYHMRQHPTARALRRAVEVGEFGAIESLAARLRFRHPDPSDWHRSKARSGGWAVCEAGTHLIDLALWFLGDAVESVQADLSSEHWGFETDDHAVLSIRFEGGCVARLEVEAGQMPPSLSFELVGTDRRASCPDILLGPAGSITVSAPDDPGETTPVPAVDLHRLQVEQFGLAIRGDPDAVFVPAIEAIRNLEVIERARGW</sequence>
<dbReference type="GO" id="GO:0033712">
    <property type="term" value="F:1,5-anhydro-D-fructose reductase (1,5-anhydro-D-mannitol-forming) activity"/>
    <property type="evidence" value="ECO:0007669"/>
    <property type="project" value="UniProtKB-EC"/>
</dbReference>
<evidence type="ECO:0000313" key="4">
    <source>
        <dbReference type="EMBL" id="QDV34114.1"/>
    </source>
</evidence>
<dbReference type="GO" id="GO:0000166">
    <property type="term" value="F:nucleotide binding"/>
    <property type="evidence" value="ECO:0007669"/>
    <property type="project" value="InterPro"/>
</dbReference>
<name>A0A518GZW1_9BACT</name>
<dbReference type="AlphaFoldDB" id="A0A518GZW1"/>
<keyword evidence="1 4" id="KW-0560">Oxidoreductase</keyword>
<protein>
    <submittedName>
        <fullName evidence="4">1,5-anhydro-D-fructose reductase</fullName>
        <ecNumber evidence="4">1.1.1.292</ecNumber>
    </submittedName>
</protein>
<dbReference type="InterPro" id="IPR036291">
    <property type="entry name" value="NAD(P)-bd_dom_sf"/>
</dbReference>
<dbReference type="RefSeq" id="WP_145268772.1">
    <property type="nucleotide sequence ID" value="NZ_CP036426.1"/>
</dbReference>
<accession>A0A518GZW1</accession>